<name>A0A0F8WLF7_9ZZZZ</name>
<dbReference type="InterPro" id="IPR024742">
    <property type="entry name" value="Glycogen_debranch_N"/>
</dbReference>
<evidence type="ECO:0000259" key="2">
    <source>
        <dbReference type="Pfam" id="PF12439"/>
    </source>
</evidence>
<accession>A0A0F8WLF7</accession>
<protein>
    <recommendedName>
        <fullName evidence="4">Glycogen debranching enzyme bacterial and archaeal type N-terminal domain-containing protein</fullName>
    </recommendedName>
</protein>
<dbReference type="Pfam" id="PF06202">
    <property type="entry name" value="GDE_C"/>
    <property type="match status" value="1"/>
</dbReference>
<dbReference type="GO" id="GO:0005975">
    <property type="term" value="P:carbohydrate metabolic process"/>
    <property type="evidence" value="ECO:0007669"/>
    <property type="project" value="InterPro"/>
</dbReference>
<comment type="caution">
    <text evidence="3">The sequence shown here is derived from an EMBL/GenBank/DDBJ whole genome shotgun (WGS) entry which is preliminary data.</text>
</comment>
<dbReference type="AlphaFoldDB" id="A0A0F8WLF7"/>
<proteinExistence type="predicted"/>
<dbReference type="EMBL" id="LAZR01068749">
    <property type="protein sequence ID" value="KKK49060.1"/>
    <property type="molecule type" value="Genomic_DNA"/>
</dbReference>
<evidence type="ECO:0000259" key="1">
    <source>
        <dbReference type="Pfam" id="PF06202"/>
    </source>
</evidence>
<organism evidence="3">
    <name type="scientific">marine sediment metagenome</name>
    <dbReference type="NCBI Taxonomy" id="412755"/>
    <lineage>
        <taxon>unclassified sequences</taxon>
        <taxon>metagenomes</taxon>
        <taxon>ecological metagenomes</taxon>
    </lineage>
</organism>
<dbReference type="Pfam" id="PF12439">
    <property type="entry name" value="GDE_N"/>
    <property type="match status" value="1"/>
</dbReference>
<dbReference type="SUPFAM" id="SSF48208">
    <property type="entry name" value="Six-hairpin glycosidases"/>
    <property type="match status" value="1"/>
</dbReference>
<gene>
    <name evidence="3" type="ORF">LCGC14_3138880</name>
</gene>
<feature type="non-terminal residue" evidence="3">
    <location>
        <position position="338"/>
    </location>
</feature>
<feature type="non-terminal residue" evidence="3">
    <location>
        <position position="1"/>
    </location>
</feature>
<dbReference type="InterPro" id="IPR032790">
    <property type="entry name" value="GDE_C"/>
</dbReference>
<feature type="domain" description="Glycogen debranching enzyme C-terminal" evidence="1">
    <location>
        <begin position="261"/>
        <end position="338"/>
    </location>
</feature>
<reference evidence="3" key="1">
    <citation type="journal article" date="2015" name="Nature">
        <title>Complex archaea that bridge the gap between prokaryotes and eukaryotes.</title>
        <authorList>
            <person name="Spang A."/>
            <person name="Saw J.H."/>
            <person name="Jorgensen S.L."/>
            <person name="Zaremba-Niedzwiedzka K."/>
            <person name="Martijn J."/>
            <person name="Lind A.E."/>
            <person name="van Eijk R."/>
            <person name="Schleper C."/>
            <person name="Guy L."/>
            <person name="Ettema T.J."/>
        </authorList>
    </citation>
    <scope>NUCLEOTIDE SEQUENCE</scope>
</reference>
<dbReference type="InterPro" id="IPR008928">
    <property type="entry name" value="6-hairpin_glycosidase_sf"/>
</dbReference>
<sequence>LDKEILRSNRAGSYSSLSIIGCNTRKYHGLLVSPIGQFDEEKHVLLSSLDETIVDADKEFNLGVRKYEGENITPKGHKYVRDFEAETIAKTTYRVGGIVLIKEILLVEYEHQVLIKYTLAESQKSIKIRFKPFLAFRNAHALSKSNLYANTKVRNVPNGIVSRMYEGYPELFMQFSKKPEYVHVPDWYYNVEYMKEMDRGYAYKEDLFAPGYFELAMKSGESIIFSAGTKVAATAGLKRKYDSELLKRIPKTSFYHCLVAAAQQFIIRHDRKTEVVAGFPWFGTWGRDTFIALPGLTIAIRDRESFLEVMDTMVKKLSGGLFPNMGSDDDPAFNSVDA</sequence>
<evidence type="ECO:0000313" key="3">
    <source>
        <dbReference type="EMBL" id="KKK49060.1"/>
    </source>
</evidence>
<evidence type="ECO:0008006" key="4">
    <source>
        <dbReference type="Google" id="ProtNLM"/>
    </source>
</evidence>
<feature type="domain" description="Glycogen debranching enzyme bacterial and archaeal type N-terminal" evidence="2">
    <location>
        <begin position="3"/>
        <end position="223"/>
    </location>
</feature>